<dbReference type="EMBL" id="SJJZ01000003">
    <property type="protein sequence ID" value="TCC06351.1"/>
    <property type="molecule type" value="Genomic_DNA"/>
</dbReference>
<name>A0A4R0H7H2_9ACTN</name>
<comment type="caution">
    <text evidence="1">The sequence shown here is derived from an EMBL/GenBank/DDBJ whole genome shotgun (WGS) entry which is preliminary data.</text>
</comment>
<accession>A0A4R0H7H2</accession>
<evidence type="ECO:0000313" key="1">
    <source>
        <dbReference type="EMBL" id="TCC06351.1"/>
    </source>
</evidence>
<keyword evidence="2" id="KW-1185">Reference proteome</keyword>
<organism evidence="1 2">
    <name type="scientific">Kribbella soli</name>
    <dbReference type="NCBI Taxonomy" id="1124743"/>
    <lineage>
        <taxon>Bacteria</taxon>
        <taxon>Bacillati</taxon>
        <taxon>Actinomycetota</taxon>
        <taxon>Actinomycetes</taxon>
        <taxon>Propionibacteriales</taxon>
        <taxon>Kribbellaceae</taxon>
        <taxon>Kribbella</taxon>
    </lineage>
</organism>
<dbReference type="Proteomes" id="UP000292346">
    <property type="component" value="Unassembled WGS sequence"/>
</dbReference>
<protein>
    <submittedName>
        <fullName evidence="1">Uncharacterized protein</fullName>
    </submittedName>
</protein>
<sequence length="88" mass="10138">MEGVSSRITLRDLVLTRVRDEVARFNAAPDKQRHLDWERQADRAIEAFGRNGFFVLVDDRQVTELDEELELTADSDIRFVHLIQLVGG</sequence>
<dbReference type="AlphaFoldDB" id="A0A4R0H7H2"/>
<gene>
    <name evidence="1" type="ORF">E0H45_23845</name>
</gene>
<evidence type="ECO:0000313" key="2">
    <source>
        <dbReference type="Proteomes" id="UP000292346"/>
    </source>
</evidence>
<reference evidence="1 2" key="1">
    <citation type="submission" date="2019-02" db="EMBL/GenBank/DDBJ databases">
        <title>Kribbella capetownensis sp. nov. and Kribbella speibonae sp. nov., isolated from soil.</title>
        <authorList>
            <person name="Curtis S.M."/>
            <person name="Norton I."/>
            <person name="Everest G.J."/>
            <person name="Meyers P.R."/>
        </authorList>
    </citation>
    <scope>NUCLEOTIDE SEQUENCE [LARGE SCALE GENOMIC DNA]</scope>
    <source>
        <strain evidence="1 2">KCTC 29219</strain>
    </source>
</reference>
<proteinExistence type="predicted"/>
<dbReference type="OrthoDB" id="214814at2"/>